<dbReference type="Gene3D" id="3.40.50.1820">
    <property type="entry name" value="alpha/beta hydrolase"/>
    <property type="match status" value="1"/>
</dbReference>
<keyword evidence="2" id="KW-0645">Protease</keyword>
<evidence type="ECO:0000313" key="4">
    <source>
        <dbReference type="Proteomes" id="UP000604825"/>
    </source>
</evidence>
<proteinExistence type="inferred from homology"/>
<keyword evidence="4" id="KW-1185">Reference proteome</keyword>
<dbReference type="OrthoDB" id="443318at2759"/>
<evidence type="ECO:0000256" key="1">
    <source>
        <dbReference type="ARBA" id="ARBA00009431"/>
    </source>
</evidence>
<dbReference type="PANTHER" id="PTHR11802:SF58">
    <property type="entry name" value="CARBOXYPEPTIDASE"/>
    <property type="match status" value="1"/>
</dbReference>
<dbReference type="InterPro" id="IPR018202">
    <property type="entry name" value="Ser_caboxypep_ser_AS"/>
</dbReference>
<keyword evidence="2" id="KW-0121">Carboxypeptidase</keyword>
<keyword evidence="2" id="KW-0732">Signal</keyword>
<feature type="signal peptide" evidence="2">
    <location>
        <begin position="1"/>
        <end position="21"/>
    </location>
</feature>
<organism evidence="3 4">
    <name type="scientific">Miscanthus lutarioriparius</name>
    <dbReference type="NCBI Taxonomy" id="422564"/>
    <lineage>
        <taxon>Eukaryota</taxon>
        <taxon>Viridiplantae</taxon>
        <taxon>Streptophyta</taxon>
        <taxon>Embryophyta</taxon>
        <taxon>Tracheophyta</taxon>
        <taxon>Spermatophyta</taxon>
        <taxon>Magnoliopsida</taxon>
        <taxon>Liliopsida</taxon>
        <taxon>Poales</taxon>
        <taxon>Poaceae</taxon>
        <taxon>PACMAD clade</taxon>
        <taxon>Panicoideae</taxon>
        <taxon>Andropogonodae</taxon>
        <taxon>Andropogoneae</taxon>
        <taxon>Saccharinae</taxon>
        <taxon>Miscanthus</taxon>
    </lineage>
</organism>
<dbReference type="Pfam" id="PF00450">
    <property type="entry name" value="Peptidase_S10"/>
    <property type="match status" value="1"/>
</dbReference>
<dbReference type="EC" id="3.4.16.-" evidence="2"/>
<feature type="chain" id="PRO_5033112573" description="Carboxypeptidase" evidence="2">
    <location>
        <begin position="22"/>
        <end position="319"/>
    </location>
</feature>
<dbReference type="GO" id="GO:0004185">
    <property type="term" value="F:serine-type carboxypeptidase activity"/>
    <property type="evidence" value="ECO:0007669"/>
    <property type="project" value="UniProtKB-UniRule"/>
</dbReference>
<dbReference type="GO" id="GO:0006508">
    <property type="term" value="P:proteolysis"/>
    <property type="evidence" value="ECO:0007669"/>
    <property type="project" value="UniProtKB-KW"/>
</dbReference>
<dbReference type="EMBL" id="CAJGYO010000010">
    <property type="protein sequence ID" value="CAD6255855.1"/>
    <property type="molecule type" value="Genomic_DNA"/>
</dbReference>
<keyword evidence="2" id="KW-0378">Hydrolase</keyword>
<dbReference type="SUPFAM" id="SSF53474">
    <property type="entry name" value="alpha/beta-Hydrolases"/>
    <property type="match status" value="1"/>
</dbReference>
<dbReference type="AlphaFoldDB" id="A0A811QIY3"/>
<comment type="similarity">
    <text evidence="1 2">Belongs to the peptidase S10 family.</text>
</comment>
<gene>
    <name evidence="3" type="ORF">NCGR_LOCUS39383</name>
</gene>
<protein>
    <recommendedName>
        <fullName evidence="2">Carboxypeptidase</fullName>
        <ecNumber evidence="2">3.4.16.-</ecNumber>
    </recommendedName>
</protein>
<accession>A0A811QIY3</accession>
<dbReference type="Proteomes" id="UP000604825">
    <property type="component" value="Unassembled WGS sequence"/>
</dbReference>
<dbReference type="InterPro" id="IPR029058">
    <property type="entry name" value="AB_hydrolase_fold"/>
</dbReference>
<name>A0A811QIY3_9POAL</name>
<comment type="caution">
    <text evidence="3">The sequence shown here is derived from an EMBL/GenBank/DDBJ whole genome shotgun (WGS) entry which is preliminary data.</text>
</comment>
<dbReference type="PANTHER" id="PTHR11802">
    <property type="entry name" value="SERINE PROTEASE FAMILY S10 SERINE CARBOXYPEPTIDASE"/>
    <property type="match status" value="1"/>
</dbReference>
<dbReference type="PRINTS" id="PR00724">
    <property type="entry name" value="CRBOXYPTASEC"/>
</dbReference>
<sequence length="319" mass="33430">MAMAAALPLISFLLIVVAATATSAGSAATIFPREALPTKPGYLPIPVDNASLYYAFYEATSPLTPLASTPLLVWLEGGPGYSSFVSNFFQIGPYVFPIATGSASSSNTSSSASAFPLSPNPYACNRRFGLLFLESPLGTGYSPAPSPSAIPTSQPVVAEHVLAALRSFLSSQSPSFRARPLFLTGESYAGKTIPTVGALILATNPALPQRQRINLRGVAISNGFVHPVAQVTTHVNVLYSAGLIGAKQRREAEALQAEAVALAIVERCREAADSRERVLSWLRNATGLSSLFDVAVDTPREALAAGAAEKMLTTQTNGC</sequence>
<dbReference type="PROSITE" id="PS00131">
    <property type="entry name" value="CARBOXYPEPT_SER_SER"/>
    <property type="match status" value="1"/>
</dbReference>
<evidence type="ECO:0000256" key="2">
    <source>
        <dbReference type="RuleBase" id="RU361156"/>
    </source>
</evidence>
<dbReference type="InterPro" id="IPR001563">
    <property type="entry name" value="Peptidase_S10"/>
</dbReference>
<evidence type="ECO:0000313" key="3">
    <source>
        <dbReference type="EMBL" id="CAD6255855.1"/>
    </source>
</evidence>
<reference evidence="3" key="1">
    <citation type="submission" date="2020-10" db="EMBL/GenBank/DDBJ databases">
        <authorList>
            <person name="Han B."/>
            <person name="Lu T."/>
            <person name="Zhao Q."/>
            <person name="Huang X."/>
            <person name="Zhao Y."/>
        </authorList>
    </citation>
    <scope>NUCLEOTIDE SEQUENCE</scope>
</reference>